<sequence>MKTQAGKCLLIALAAVFFCVGGYWFFFAGGSSGWGTGGSGQGAQQAASQSAEQEAKESKAKEDKAAEGSEAAAADAKEAQEAKPEDEAKKKDGKSVYPLQVMIMEAKRAEEIEGAAKGAQGPFLIVKATLANVGQKSVSIIPQGMSLVDTDESRHSVSKEGMEALARKNEPVFTSFDIKPGTAATASVVFSLAEDDKPAVFVIQPAGGGDAMRFHLPESVKKL</sequence>
<dbReference type="RefSeq" id="WP_368846302.1">
    <property type="nucleotide sequence ID" value="NZ_CP194411.1"/>
</dbReference>
<protein>
    <submittedName>
        <fullName evidence="4">DUF4352 domain-containing protein</fullName>
    </submittedName>
</protein>
<evidence type="ECO:0000313" key="4">
    <source>
        <dbReference type="EMBL" id="MEX5284565.1"/>
    </source>
</evidence>
<reference evidence="4 5" key="1">
    <citation type="submission" date="2023-04" db="EMBL/GenBank/DDBJ databases">
        <title>Genome Sequence of Selenomonas sputigena ATCC 33150.</title>
        <authorList>
            <person name="Miller D.P."/>
            <person name="Anvari S."/>
            <person name="Polson S.W."/>
            <person name="Macdonald M."/>
            <person name="Mcdowell J.V."/>
        </authorList>
    </citation>
    <scope>NUCLEOTIDE SEQUENCE [LARGE SCALE GENOMIC DNA]</scope>
    <source>
        <strain evidence="4 5">ATCC 33150</strain>
    </source>
</reference>
<evidence type="ECO:0000259" key="3">
    <source>
        <dbReference type="Pfam" id="PF11611"/>
    </source>
</evidence>
<feature type="compositionally biased region" description="Basic and acidic residues" evidence="2">
    <location>
        <begin position="75"/>
        <end position="91"/>
    </location>
</feature>
<proteinExistence type="predicted"/>
<comment type="caution">
    <text evidence="4">The sequence shown here is derived from an EMBL/GenBank/DDBJ whole genome shotgun (WGS) entry which is preliminary data.</text>
</comment>
<dbReference type="Proteomes" id="UP001559623">
    <property type="component" value="Unassembled WGS sequence"/>
</dbReference>
<accession>A0ABV3X2Z2</accession>
<feature type="compositionally biased region" description="Basic and acidic residues" evidence="2">
    <location>
        <begin position="53"/>
        <end position="67"/>
    </location>
</feature>
<dbReference type="InterPro" id="IPR029050">
    <property type="entry name" value="Immunoprotect_excell_Ig-like"/>
</dbReference>
<feature type="region of interest" description="Disordered" evidence="2">
    <location>
        <begin position="37"/>
        <end position="91"/>
    </location>
</feature>
<gene>
    <name evidence="4" type="ORF">QCO44_02765</name>
</gene>
<evidence type="ECO:0000313" key="5">
    <source>
        <dbReference type="Proteomes" id="UP001559623"/>
    </source>
</evidence>
<keyword evidence="1" id="KW-0732">Signal</keyword>
<feature type="domain" description="DUF4352" evidence="3">
    <location>
        <begin position="96"/>
        <end position="203"/>
    </location>
</feature>
<dbReference type="Pfam" id="PF11611">
    <property type="entry name" value="DUF4352"/>
    <property type="match status" value="1"/>
</dbReference>
<keyword evidence="5" id="KW-1185">Reference proteome</keyword>
<evidence type="ECO:0000256" key="2">
    <source>
        <dbReference type="SAM" id="MobiDB-lite"/>
    </source>
</evidence>
<feature type="compositionally biased region" description="Low complexity" evidence="2">
    <location>
        <begin position="42"/>
        <end position="52"/>
    </location>
</feature>
<organism evidence="4 5">
    <name type="scientific">Selenomonas sputigena</name>
    <dbReference type="NCBI Taxonomy" id="69823"/>
    <lineage>
        <taxon>Bacteria</taxon>
        <taxon>Bacillati</taxon>
        <taxon>Bacillota</taxon>
        <taxon>Negativicutes</taxon>
        <taxon>Selenomonadales</taxon>
        <taxon>Selenomonadaceae</taxon>
        <taxon>Selenomonas</taxon>
    </lineage>
</organism>
<evidence type="ECO:0000256" key="1">
    <source>
        <dbReference type="ARBA" id="ARBA00022729"/>
    </source>
</evidence>
<dbReference type="EMBL" id="JARVLH010000002">
    <property type="protein sequence ID" value="MEX5284565.1"/>
    <property type="molecule type" value="Genomic_DNA"/>
</dbReference>
<name>A0ABV3X2Z2_9FIRM</name>
<dbReference type="InterPro" id="IPR029051">
    <property type="entry name" value="DUF4352"/>
</dbReference>
<dbReference type="Gene3D" id="2.60.40.1240">
    <property type="match status" value="1"/>
</dbReference>